<feature type="domain" description="Sulfatase-modifying factor enzyme-like" evidence="3">
    <location>
        <begin position="1577"/>
        <end position="1834"/>
    </location>
</feature>
<dbReference type="GO" id="GO:0120147">
    <property type="term" value="F:formylglycine-generating oxidase activity"/>
    <property type="evidence" value="ECO:0007669"/>
    <property type="project" value="TreeGrafter"/>
</dbReference>
<evidence type="ECO:0000256" key="2">
    <source>
        <dbReference type="SAM" id="MobiDB-lite"/>
    </source>
</evidence>
<feature type="domain" description="Sulfatase-modifying factor enzyme-like" evidence="3">
    <location>
        <begin position="1010"/>
        <end position="1261"/>
    </location>
</feature>
<evidence type="ECO:0000259" key="3">
    <source>
        <dbReference type="Pfam" id="PF03781"/>
    </source>
</evidence>
<dbReference type="PANTHER" id="PTHR23150">
    <property type="entry name" value="SULFATASE MODIFYING FACTOR 1, 2"/>
    <property type="match status" value="1"/>
</dbReference>
<evidence type="ECO:0000256" key="1">
    <source>
        <dbReference type="ARBA" id="ARBA00004196"/>
    </source>
</evidence>
<dbReference type="InterPro" id="IPR042229">
    <property type="entry name" value="Listeria/Bacterioides_rpt_sf"/>
</dbReference>
<dbReference type="NCBIfam" id="TIGR02543">
    <property type="entry name" value="List_Bact_rpt"/>
    <property type="match status" value="6"/>
</dbReference>
<dbReference type="InterPro" id="IPR042095">
    <property type="entry name" value="SUMF_sf"/>
</dbReference>
<comment type="subcellular location">
    <subcellularLocation>
        <location evidence="1">Cell envelope</location>
    </subcellularLocation>
</comment>
<dbReference type="Pfam" id="PF03781">
    <property type="entry name" value="FGE-sulfatase"/>
    <property type="match status" value="2"/>
</dbReference>
<feature type="region of interest" description="Disordered" evidence="2">
    <location>
        <begin position="1275"/>
        <end position="1303"/>
    </location>
</feature>
<dbReference type="InterPro" id="IPR016187">
    <property type="entry name" value="CTDL_fold"/>
</dbReference>
<evidence type="ECO:0000313" key="4">
    <source>
        <dbReference type="EMBL" id="AGS53726.1"/>
    </source>
</evidence>
<dbReference type="Gene3D" id="2.60.40.4270">
    <property type="entry name" value="Listeria-Bacteroides repeat domain"/>
    <property type="match status" value="6"/>
</dbReference>
<dbReference type="InterPro" id="IPR013378">
    <property type="entry name" value="InlB-like_B-rpt"/>
</dbReference>
<sequence length="1835" mass="194884">MQVQRGRDSYDNKYYLSVRIETVGLQYKSLYLSYGEYDGRDDPYYPPFIYQNGISSSGGGGGTVFMSSEVYVYPRNDLPVGTHTFTFFVYENIPVLETIDGESYERWIPSEVTSFNVSFTVLPIPDYGVTFYADGVAITEYTFPSAIEGYGTQSEQSVTVNNIGNHPTGALVVELSGGDAESFTLSNTWIDNIAVDGNDVFTIRPNDGLAVGTYTATVTVTGANEIISQFDVSFTVTAATYGISLSETGAYTFSSAVQGYSPQTARTVTITNTGDQPTGNLSVALSGINADSFSRSTTSLTSIPADSTTRTFTVWPNNGLAAGTYIATVTVTNGNQISAQFDVSFTVTATYGISISQTGAYTFPNAIQGYDTQTALTVTVTNTGDQYIENLSVALSGANADSFSRSPSLISSVSAGGSGSFTVKPNNGLVAGTYTATVTVTGANEINAQFDVSFTVTATYGISLSETGAYTFSSAVQGYSPQTARTVTITNTGDQPTGNLSVALSGANADSFSRSTSLISSISVGGSQSFTVWPNNSLRIGTYSATITVSGGNGISESFNIYFTVTDPGAPSFNLTNNTKTYNGSSQSATVAYASGITTTQAGTITTSYVGTNGTVYGPSTTAPANAGTYEISVSTTGGTVYDSVSNMSLGTLTISPKVITINGFNITKPYDGTTAVTNLGSLAFVGLVGSENAAVGFSGGPATYATGLAGTGKAINLNGLTFIMAGGTANTGNYQITQPASLTGAITAVTPVAPNPPREASKDRTTVTLIAPSGGDPLHSHFAMQYARSAAGGSTAASTWQDSLTFTGLTAGSTYSFFARYKADSTRNNVSASSTGVQITTTYSLTISYSAGGGSGAAPSSPTSAAPGTDVTIPNNNYTRSGYTFAGWAVSGTGSISGTYTAGTVVPVESLSSTIANGNASITLTAQWTGNTYTVTFNNNGGDTQASPQTRTATMPIRTVNLPMPPTKSGYTFIGWNTQSNGTGTAFTGTTQLNYQDMTVYAQWLPVIEMVTISAGSFYMGDGTTQLITLSDDFYMGKYEVTQDQWVAVMGSNPSIWNGGPGREAAAGEVQGKRPVEYISWYDAIIFCNKLSITEGLSPVYSINGNTNPDNWGTKPTTSNSTWNAVETVNNANGYRLPTEAQWEYACRAGTTTAYNTGASINNNTGWYSVNSDGRTHEVGKKPANAWGLYDMHGNVFEWCWDWHGYLLTGELNPTGPTSGTSRIVRGGGYSAAGEDLRSAYRGYAYPYANGNNVGLRLARQLTSSYIVTFNSNGGDNSASPSTKTVTSPATTIDNLPSPPTRQNYTFNGWNTHPYGEGYGTAFTASTPVTGHITVYAQWTENPYYIVTFNNNGGTGTYPSAKTVFYPATTVETLPTPPTRTGYLFTGWNTQADGNGIAFAATTTVTGNITVYAQWASPVVTFNKNGGITEANPQTITVVFPSVSVGTLPTPPSRPGYVFVGWNTWSDGIGSEFIASTQVRNNITVYAQWKPLYTVTFNSNGGNTEADPPTLEIIENFFIDPLPVPPTRTGYVFNGWNTQANGNGTVLNVYSVVVTANVTWYAQWRTAAITSTTGIEMVAIPAGAFTPGSPLDEPGRRPGVDEQQYGAYLGSGFYMGKYEVTQEQWLAVMGSNPSAFNGDPSVIGALPEPGEVQSKRPVDSVSWYEILVFCNKLSLLEGLSPAYRIYSSTNPDDWGSVPMVFDNTWDNAEIVPNSNGYRLPTEEQWEYACRAGTTTAYNTGATINDNTGWYLLNSNNKTHEVGKKPANAWGLYDMHGNVYELCWESATVGNVWWNYRAIRGGSFKEEWQCLRSAYHEAAFPNDKLRYIGFRLVRP</sequence>
<dbReference type="PANTHER" id="PTHR23150:SF19">
    <property type="entry name" value="FORMYLGLYCINE-GENERATING ENZYME"/>
    <property type="match status" value="1"/>
</dbReference>
<name>A0A806K1G5_9BACT</name>
<dbReference type="Gene3D" id="3.90.1580.10">
    <property type="entry name" value="paralog of FGE (formylglycine-generating enzyme)"/>
    <property type="match status" value="2"/>
</dbReference>
<dbReference type="NCBIfam" id="NF012200">
    <property type="entry name" value="choice_anch_D"/>
    <property type="match status" value="2"/>
</dbReference>
<reference evidence="4" key="1">
    <citation type="submission" date="2012-03" db="EMBL/GenBank/DDBJ databases">
        <title>Functional metagenomics reveals considerable lignocellulase gene clusters in the gut microbiome of a wood-feeding higher termite.</title>
        <authorList>
            <person name="Liu N."/>
        </authorList>
    </citation>
    <scope>NUCLEOTIDE SEQUENCE</scope>
</reference>
<dbReference type="EMBL" id="JQ844246">
    <property type="protein sequence ID" value="AGS53726.1"/>
    <property type="molecule type" value="Genomic_DNA"/>
</dbReference>
<organism evidence="4">
    <name type="scientific">uncultured bacterium contig00068</name>
    <dbReference type="NCBI Taxonomy" id="1181549"/>
    <lineage>
        <taxon>Bacteria</taxon>
        <taxon>environmental samples</taxon>
    </lineage>
</organism>
<dbReference type="GO" id="GO:0030313">
    <property type="term" value="C:cell envelope"/>
    <property type="evidence" value="ECO:0007669"/>
    <property type="project" value="UniProtKB-SubCell"/>
</dbReference>
<protein>
    <recommendedName>
        <fullName evidence="3">Sulfatase-modifying factor enzyme-like domain-containing protein</fullName>
    </recommendedName>
</protein>
<dbReference type="InterPro" id="IPR051043">
    <property type="entry name" value="Sulfatase_Mod_Factor_Kinase"/>
</dbReference>
<dbReference type="InterPro" id="IPR005532">
    <property type="entry name" value="SUMF_dom"/>
</dbReference>
<dbReference type="Pfam" id="PF09479">
    <property type="entry name" value="Flg_new"/>
    <property type="match status" value="6"/>
</dbReference>
<accession>A0A806K1G5</accession>
<dbReference type="SUPFAM" id="SSF56436">
    <property type="entry name" value="C-type lectin-like"/>
    <property type="match status" value="2"/>
</dbReference>
<proteinExistence type="predicted"/>